<dbReference type="EMBL" id="FMYM01000004">
    <property type="protein sequence ID" value="SDB98077.1"/>
    <property type="molecule type" value="Genomic_DNA"/>
</dbReference>
<dbReference type="GO" id="GO:0016787">
    <property type="term" value="F:hydrolase activity"/>
    <property type="evidence" value="ECO:0007669"/>
    <property type="project" value="UniProtKB-KW"/>
</dbReference>
<dbReference type="PROSITE" id="PS00893">
    <property type="entry name" value="NUDIX_BOX"/>
    <property type="match status" value="1"/>
</dbReference>
<protein>
    <submittedName>
        <fullName evidence="6">8-oxo-dGTP diphosphatase</fullName>
    </submittedName>
</protein>
<gene>
    <name evidence="6" type="ORF">SAMN05421737_104193</name>
</gene>
<evidence type="ECO:0000313" key="7">
    <source>
        <dbReference type="Proteomes" id="UP000242662"/>
    </source>
</evidence>
<dbReference type="CDD" id="cd18886">
    <property type="entry name" value="NUDIX_MutT_Nudt1"/>
    <property type="match status" value="1"/>
</dbReference>
<evidence type="ECO:0000256" key="3">
    <source>
        <dbReference type="ARBA" id="ARBA00022842"/>
    </source>
</evidence>
<dbReference type="InterPro" id="IPR020476">
    <property type="entry name" value="Nudix_hydrolase"/>
</dbReference>
<dbReference type="RefSeq" id="WP_090775307.1">
    <property type="nucleotide sequence ID" value="NZ_FMYM01000004.1"/>
</dbReference>
<dbReference type="AlphaFoldDB" id="A0A1G6HUT3"/>
<dbReference type="STRING" id="1464122.SAMN05421737_104193"/>
<dbReference type="InterPro" id="IPR015797">
    <property type="entry name" value="NUDIX_hydrolase-like_dom_sf"/>
</dbReference>
<name>A0A1G6HUT3_9BACI</name>
<dbReference type="PANTHER" id="PTHR43046:SF12">
    <property type="entry name" value="GDP-MANNOSE MANNOSYL HYDROLASE"/>
    <property type="match status" value="1"/>
</dbReference>
<dbReference type="Gene3D" id="3.90.79.10">
    <property type="entry name" value="Nucleoside Triphosphate Pyrophosphohydrolase"/>
    <property type="match status" value="1"/>
</dbReference>
<proteinExistence type="inferred from homology"/>
<keyword evidence="2 4" id="KW-0378">Hydrolase</keyword>
<evidence type="ECO:0000259" key="5">
    <source>
        <dbReference type="PROSITE" id="PS51462"/>
    </source>
</evidence>
<dbReference type="PROSITE" id="PS51462">
    <property type="entry name" value="NUDIX"/>
    <property type="match status" value="1"/>
</dbReference>
<dbReference type="InterPro" id="IPR020084">
    <property type="entry name" value="NUDIX_hydrolase_CS"/>
</dbReference>
<evidence type="ECO:0000256" key="4">
    <source>
        <dbReference type="RuleBase" id="RU003476"/>
    </source>
</evidence>
<evidence type="ECO:0000256" key="1">
    <source>
        <dbReference type="ARBA" id="ARBA00001946"/>
    </source>
</evidence>
<dbReference type="Pfam" id="PF00293">
    <property type="entry name" value="NUDIX"/>
    <property type="match status" value="1"/>
</dbReference>
<reference evidence="7" key="1">
    <citation type="submission" date="2016-09" db="EMBL/GenBank/DDBJ databases">
        <authorList>
            <person name="Varghese N."/>
            <person name="Submissions S."/>
        </authorList>
    </citation>
    <scope>NUCLEOTIDE SEQUENCE [LARGE SCALE GENOMIC DNA]</scope>
    <source>
        <strain evidence="7">25nlg</strain>
    </source>
</reference>
<dbReference type="Proteomes" id="UP000242662">
    <property type="component" value="Unassembled WGS sequence"/>
</dbReference>
<organism evidence="6 7">
    <name type="scientific">Shouchella lonarensis</name>
    <dbReference type="NCBI Taxonomy" id="1464122"/>
    <lineage>
        <taxon>Bacteria</taxon>
        <taxon>Bacillati</taxon>
        <taxon>Bacillota</taxon>
        <taxon>Bacilli</taxon>
        <taxon>Bacillales</taxon>
        <taxon>Bacillaceae</taxon>
        <taxon>Shouchella</taxon>
    </lineage>
</organism>
<feature type="domain" description="Nudix hydrolase" evidence="5">
    <location>
        <begin position="1"/>
        <end position="127"/>
    </location>
</feature>
<keyword evidence="7" id="KW-1185">Reference proteome</keyword>
<comment type="similarity">
    <text evidence="4">Belongs to the Nudix hydrolase family.</text>
</comment>
<comment type="cofactor">
    <cofactor evidence="1">
        <name>Mg(2+)</name>
        <dbReference type="ChEBI" id="CHEBI:18420"/>
    </cofactor>
</comment>
<dbReference type="OrthoDB" id="9800186at2"/>
<sequence length="164" mass="18965">MQRITNCLLRDREQCLLLQKPSRGWWVAPGGKMESGESIKEAVVREFCEETGLMLVKPMLRAITTTVMMDHDEVVSEWMMFTFLATQYKGKMIQQSPEGNLEWVSADKCGHLSMANGDQYLFAHLLKGEGLMYGTFYYTRDYELIDFRLDPKPMMEEGEANESR</sequence>
<keyword evidence="3" id="KW-0460">Magnesium</keyword>
<accession>A0A1G6HUT3</accession>
<dbReference type="SUPFAM" id="SSF55811">
    <property type="entry name" value="Nudix"/>
    <property type="match status" value="1"/>
</dbReference>
<dbReference type="PRINTS" id="PR00502">
    <property type="entry name" value="NUDIXFAMILY"/>
</dbReference>
<dbReference type="PANTHER" id="PTHR43046">
    <property type="entry name" value="GDP-MANNOSE MANNOSYL HYDROLASE"/>
    <property type="match status" value="1"/>
</dbReference>
<evidence type="ECO:0000313" key="6">
    <source>
        <dbReference type="EMBL" id="SDB98077.1"/>
    </source>
</evidence>
<dbReference type="InterPro" id="IPR000086">
    <property type="entry name" value="NUDIX_hydrolase_dom"/>
</dbReference>
<evidence type="ECO:0000256" key="2">
    <source>
        <dbReference type="ARBA" id="ARBA00022801"/>
    </source>
</evidence>